<gene>
    <name evidence="1" type="ORF">SLEP1_g7681</name>
</gene>
<evidence type="ECO:0000313" key="1">
    <source>
        <dbReference type="EMBL" id="GKU94152.1"/>
    </source>
</evidence>
<reference evidence="1 2" key="1">
    <citation type="journal article" date="2021" name="Commun. Biol.">
        <title>The genome of Shorea leprosula (Dipterocarpaceae) highlights the ecological relevance of drought in aseasonal tropical rainforests.</title>
        <authorList>
            <person name="Ng K.K.S."/>
            <person name="Kobayashi M.J."/>
            <person name="Fawcett J.A."/>
            <person name="Hatakeyama M."/>
            <person name="Paape T."/>
            <person name="Ng C.H."/>
            <person name="Ang C.C."/>
            <person name="Tnah L.H."/>
            <person name="Lee C.T."/>
            <person name="Nishiyama T."/>
            <person name="Sese J."/>
            <person name="O'Brien M.J."/>
            <person name="Copetti D."/>
            <person name="Mohd Noor M.I."/>
            <person name="Ong R.C."/>
            <person name="Putra M."/>
            <person name="Sireger I.Z."/>
            <person name="Indrioko S."/>
            <person name="Kosugi Y."/>
            <person name="Izuno A."/>
            <person name="Isagi Y."/>
            <person name="Lee S.L."/>
            <person name="Shimizu K.K."/>
        </authorList>
    </citation>
    <scope>NUCLEOTIDE SEQUENCE [LARGE SCALE GENOMIC DNA]</scope>
    <source>
        <strain evidence="1">214</strain>
    </source>
</reference>
<dbReference type="AlphaFoldDB" id="A0AAV5I5H0"/>
<accession>A0AAV5I5H0</accession>
<keyword evidence="2" id="KW-1185">Reference proteome</keyword>
<comment type="caution">
    <text evidence="1">The sequence shown here is derived from an EMBL/GenBank/DDBJ whole genome shotgun (WGS) entry which is preliminary data.</text>
</comment>
<dbReference type="EMBL" id="BPVZ01000007">
    <property type="protein sequence ID" value="GKU94152.1"/>
    <property type="molecule type" value="Genomic_DNA"/>
</dbReference>
<proteinExistence type="predicted"/>
<evidence type="ECO:0000313" key="2">
    <source>
        <dbReference type="Proteomes" id="UP001054252"/>
    </source>
</evidence>
<name>A0AAV5I5H0_9ROSI</name>
<sequence>MQKKKWDRFEGYGIQSEMALETVSQLKGILRRGSKGGHQSGDAD</sequence>
<protein>
    <submittedName>
        <fullName evidence="1">Uncharacterized protein</fullName>
    </submittedName>
</protein>
<dbReference type="Proteomes" id="UP001054252">
    <property type="component" value="Unassembled WGS sequence"/>
</dbReference>
<organism evidence="1 2">
    <name type="scientific">Rubroshorea leprosula</name>
    <dbReference type="NCBI Taxonomy" id="152421"/>
    <lineage>
        <taxon>Eukaryota</taxon>
        <taxon>Viridiplantae</taxon>
        <taxon>Streptophyta</taxon>
        <taxon>Embryophyta</taxon>
        <taxon>Tracheophyta</taxon>
        <taxon>Spermatophyta</taxon>
        <taxon>Magnoliopsida</taxon>
        <taxon>eudicotyledons</taxon>
        <taxon>Gunneridae</taxon>
        <taxon>Pentapetalae</taxon>
        <taxon>rosids</taxon>
        <taxon>malvids</taxon>
        <taxon>Malvales</taxon>
        <taxon>Dipterocarpaceae</taxon>
        <taxon>Rubroshorea</taxon>
    </lineage>
</organism>